<proteinExistence type="predicted"/>
<evidence type="ECO:0000313" key="4">
    <source>
        <dbReference type="Proteomes" id="UP000452141"/>
    </source>
</evidence>
<evidence type="ECO:0000259" key="2">
    <source>
        <dbReference type="Pfam" id="PF09524"/>
    </source>
</evidence>
<name>A0A844FPA3_9LACO</name>
<feature type="compositionally biased region" description="Polar residues" evidence="1">
    <location>
        <begin position="145"/>
        <end position="164"/>
    </location>
</feature>
<dbReference type="RefSeq" id="WP_154487106.1">
    <property type="nucleotide sequence ID" value="NZ_VUMW01000020.1"/>
</dbReference>
<evidence type="ECO:0000313" key="3">
    <source>
        <dbReference type="EMBL" id="MST80226.1"/>
    </source>
</evidence>
<dbReference type="AlphaFoldDB" id="A0A844FPA3"/>
<reference evidence="3 4" key="1">
    <citation type="submission" date="2019-08" db="EMBL/GenBank/DDBJ databases">
        <title>In-depth cultivation of the pig gut microbiome towards novel bacterial diversity and tailored functional studies.</title>
        <authorList>
            <person name="Wylensek D."/>
            <person name="Hitch T.C.A."/>
            <person name="Clavel T."/>
        </authorList>
    </citation>
    <scope>NUCLEOTIDE SEQUENCE [LARGE SCALE GENOMIC DNA]</scope>
    <source>
        <strain evidence="3 4">WCA-470BD-2E</strain>
    </source>
</reference>
<dbReference type="InterPro" id="IPR011741">
    <property type="entry name" value="Phg_2220_C"/>
</dbReference>
<comment type="caution">
    <text evidence="3">The sequence shown here is derived from an EMBL/GenBank/DDBJ whole genome shotgun (WGS) entry which is preliminary data.</text>
</comment>
<dbReference type="Proteomes" id="UP000452141">
    <property type="component" value="Unassembled WGS sequence"/>
</dbReference>
<feature type="region of interest" description="Disordered" evidence="1">
    <location>
        <begin position="131"/>
        <end position="173"/>
    </location>
</feature>
<dbReference type="Pfam" id="PF09524">
    <property type="entry name" value="Phg_2220_C"/>
    <property type="match status" value="1"/>
</dbReference>
<protein>
    <submittedName>
        <fullName evidence="3">Replication protein</fullName>
    </submittedName>
</protein>
<gene>
    <name evidence="3" type="ORF">FYJ61_07135</name>
</gene>
<sequence>MTLPFDAKPIPVRPDLATALGSFDEAAVLQQLDYWLDRSNNQIDGQSWVYNTAEDWLMHFPWIKSNNTIRRYFNDLKKRGLVVTGNFNRLGFDRTLWYTIDYQRMLAFKKDFYQKIPEDLKRIFTEGVKGPHPAARRKQAAKKVTSISPESPNGSPQNCVTNTREYPENKSDNNTETVIPYKKILDYLNEKSGHQFKPNDYNCKFIRARWQEGCRFDDFKKVIDNKCAAWLHVMTRDGRPLAQFLRPSTLFGEKFVRYLEEASAENSDFEPRQRMQNISRARKPDYGIRHEVVTDWAKIYENFNDTIDISDEELREQLRNINPDR</sequence>
<organism evidence="3 4">
    <name type="scientific">Lactobacillus equicursoris</name>
    <dbReference type="NCBI Taxonomy" id="420645"/>
    <lineage>
        <taxon>Bacteria</taxon>
        <taxon>Bacillati</taxon>
        <taxon>Bacillota</taxon>
        <taxon>Bacilli</taxon>
        <taxon>Lactobacillales</taxon>
        <taxon>Lactobacillaceae</taxon>
        <taxon>Lactobacillus</taxon>
    </lineage>
</organism>
<evidence type="ECO:0000256" key="1">
    <source>
        <dbReference type="SAM" id="MobiDB-lite"/>
    </source>
</evidence>
<dbReference type="EMBL" id="VUMW01000020">
    <property type="protein sequence ID" value="MST80226.1"/>
    <property type="molecule type" value="Genomic_DNA"/>
</dbReference>
<dbReference type="NCBIfam" id="TIGR02220">
    <property type="entry name" value="phg_TIGR02220"/>
    <property type="match status" value="1"/>
</dbReference>
<feature type="domain" description="Phage conserved hypothetical protein C-terminal" evidence="2">
    <location>
        <begin position="184"/>
        <end position="259"/>
    </location>
</feature>
<accession>A0A844FPA3</accession>